<dbReference type="EMBL" id="AAOW01000004">
    <property type="protein sequence ID" value="EAR62073.1"/>
    <property type="molecule type" value="Genomic_DNA"/>
</dbReference>
<keyword evidence="1" id="KW-0004">4Fe-4S</keyword>
<evidence type="ECO:0000259" key="5">
    <source>
        <dbReference type="PROSITE" id="PS51379"/>
    </source>
</evidence>
<dbReference type="PANTHER" id="PTHR43687">
    <property type="entry name" value="ADENYLYLSULFATE REDUCTASE, BETA SUBUNIT"/>
    <property type="match status" value="1"/>
</dbReference>
<accession>A0A7U8C5R4</accession>
<feature type="domain" description="4Fe-4S ferredoxin-type" evidence="5">
    <location>
        <begin position="211"/>
        <end position="240"/>
    </location>
</feature>
<dbReference type="PROSITE" id="PS00198">
    <property type="entry name" value="4FE4S_FER_1"/>
    <property type="match status" value="2"/>
</dbReference>
<keyword evidence="2" id="KW-0479">Metal-binding</keyword>
<keyword evidence="3" id="KW-0408">Iron</keyword>
<dbReference type="Pfam" id="PF13187">
    <property type="entry name" value="Fer4_9"/>
    <property type="match status" value="1"/>
</dbReference>
<keyword evidence="4" id="KW-0411">Iron-sulfur</keyword>
<dbReference type="OrthoDB" id="9808559at2"/>
<organism evidence="6 7">
    <name type="scientific">Neptuniibacter caesariensis</name>
    <dbReference type="NCBI Taxonomy" id="207954"/>
    <lineage>
        <taxon>Bacteria</taxon>
        <taxon>Pseudomonadati</taxon>
        <taxon>Pseudomonadota</taxon>
        <taxon>Gammaproteobacteria</taxon>
        <taxon>Oceanospirillales</taxon>
        <taxon>Oceanospirillaceae</taxon>
        <taxon>Neptuniibacter</taxon>
    </lineage>
</organism>
<dbReference type="SUPFAM" id="SSF54862">
    <property type="entry name" value="4Fe-4S ferredoxins"/>
    <property type="match status" value="1"/>
</dbReference>
<evidence type="ECO:0000313" key="6">
    <source>
        <dbReference type="EMBL" id="EAR62073.1"/>
    </source>
</evidence>
<evidence type="ECO:0000256" key="1">
    <source>
        <dbReference type="ARBA" id="ARBA00022485"/>
    </source>
</evidence>
<dbReference type="GO" id="GO:0051539">
    <property type="term" value="F:4 iron, 4 sulfur cluster binding"/>
    <property type="evidence" value="ECO:0007669"/>
    <property type="project" value="UniProtKB-KW"/>
</dbReference>
<comment type="caution">
    <text evidence="6">The sequence shown here is derived from an EMBL/GenBank/DDBJ whole genome shotgun (WGS) entry which is preliminary data.</text>
</comment>
<dbReference type="GO" id="GO:0046872">
    <property type="term" value="F:metal ion binding"/>
    <property type="evidence" value="ECO:0007669"/>
    <property type="project" value="UniProtKB-KW"/>
</dbReference>
<evidence type="ECO:0000313" key="7">
    <source>
        <dbReference type="Proteomes" id="UP000002171"/>
    </source>
</evidence>
<gene>
    <name evidence="6" type="ORF">MED92_10219</name>
</gene>
<keyword evidence="7" id="KW-1185">Reference proteome</keyword>
<feature type="domain" description="4Fe-4S ferredoxin-type" evidence="5">
    <location>
        <begin position="446"/>
        <end position="475"/>
    </location>
</feature>
<dbReference type="InterPro" id="IPR017900">
    <property type="entry name" value="4Fe4S_Fe_S_CS"/>
</dbReference>
<dbReference type="PANTHER" id="PTHR43687:SF4">
    <property type="entry name" value="BLR5484 PROTEIN"/>
    <property type="match status" value="1"/>
</dbReference>
<proteinExistence type="predicted"/>
<name>A0A7U8C5R4_NEPCE</name>
<dbReference type="InterPro" id="IPR050572">
    <property type="entry name" value="Fe-S_Ferredoxin"/>
</dbReference>
<evidence type="ECO:0000256" key="4">
    <source>
        <dbReference type="ARBA" id="ARBA00023014"/>
    </source>
</evidence>
<protein>
    <submittedName>
        <fullName evidence="6">Iron-sulfur cluster-binding protein</fullName>
    </submittedName>
</protein>
<dbReference type="Gene3D" id="3.30.70.3270">
    <property type="match status" value="1"/>
</dbReference>
<evidence type="ECO:0000256" key="3">
    <source>
        <dbReference type="ARBA" id="ARBA00023004"/>
    </source>
</evidence>
<sequence>MTIEQSSNALAVASATAKVMLPHNLAPATVSYSTYGHLLITGPEDRMRLVAEQLKGMASITLLATEKISNLDEEHLEKAASASPELKLYEFPLNSVKGFLGQYLVSITHAGQTENLAKISQNRVHFDLILNLADQCLFGSELPPAGYFHVREDDQNLAAVISDLPNYIGEFQKPKYFHINNDICAHSSRGQTGCTRCLDVCPADAISSINDLVNIDPHMCHGAGGCATACPTGAISYALPQPLRMHEYLQRLLQAYQAEGGSDPVVLLHDHEAGAELVTAIREQIADNVLPVQLEELAAAGQESWLLLAASGAKIRLLKMPALPESMDALLKREIKVTQQILTGIGCPADTLEMIDADQLISGSTISNDLQLIPIKMVTDSNKRDVIFTAINHLVEQSSESTNDSVALPAGAPFGQVKVDNAKCTLCLSCVAVCPTQALTAGGETPALNFVEQSCVQCGLCDSACPENAIQLETRLSLVAERSESICIHKEDAFECISCGKPFAPKSTVEKMVEKLSQHRFFQGEAVNRLKMCEDCRVNDIYTDLAANPAKQLEL</sequence>
<dbReference type="InterPro" id="IPR017896">
    <property type="entry name" value="4Fe4S_Fe-S-bd"/>
</dbReference>
<dbReference type="AlphaFoldDB" id="A0A7U8C5R4"/>
<reference evidence="6 7" key="1">
    <citation type="submission" date="2006-02" db="EMBL/GenBank/DDBJ databases">
        <authorList>
            <person name="Pinhassi J."/>
            <person name="Pedros-Alio C."/>
            <person name="Ferriera S."/>
            <person name="Johnson J."/>
            <person name="Kravitz S."/>
            <person name="Halpern A."/>
            <person name="Remington K."/>
            <person name="Beeson K."/>
            <person name="Tran B."/>
            <person name="Rogers Y.-H."/>
            <person name="Friedman R."/>
            <person name="Venter J.C."/>
        </authorList>
    </citation>
    <scope>NUCLEOTIDE SEQUENCE [LARGE SCALE GENOMIC DNA]</scope>
    <source>
        <strain evidence="6 7">MED92</strain>
    </source>
</reference>
<dbReference type="Proteomes" id="UP000002171">
    <property type="component" value="Unassembled WGS sequence"/>
</dbReference>
<dbReference type="PROSITE" id="PS51379">
    <property type="entry name" value="4FE4S_FER_2"/>
    <property type="match status" value="3"/>
</dbReference>
<dbReference type="RefSeq" id="WP_007019710.1">
    <property type="nucleotide sequence ID" value="NZ_CH724125.1"/>
</dbReference>
<feature type="domain" description="4Fe-4S ferredoxin-type" evidence="5">
    <location>
        <begin position="415"/>
        <end position="444"/>
    </location>
</feature>
<evidence type="ECO:0000256" key="2">
    <source>
        <dbReference type="ARBA" id="ARBA00022723"/>
    </source>
</evidence>
<dbReference type="Gene3D" id="3.30.70.20">
    <property type="match status" value="2"/>
</dbReference>